<keyword evidence="5" id="KW-1185">Reference proteome</keyword>
<feature type="repeat" description="PPR" evidence="3">
    <location>
        <begin position="399"/>
        <end position="433"/>
    </location>
</feature>
<dbReference type="Gene3D" id="1.25.40.10">
    <property type="entry name" value="Tetratricopeptide repeat domain"/>
    <property type="match status" value="4"/>
</dbReference>
<dbReference type="EMBL" id="CM007902">
    <property type="protein sequence ID" value="OTG03093.1"/>
    <property type="molecule type" value="Genomic_DNA"/>
</dbReference>
<dbReference type="PANTHER" id="PTHR46128">
    <property type="entry name" value="MITOCHONDRIAL GROUP I INTRON SPLICING FACTOR CCM1"/>
    <property type="match status" value="1"/>
</dbReference>
<gene>
    <name evidence="4" type="ORF">HannXRQ_Chr13g0420241</name>
</gene>
<organism evidence="4 5">
    <name type="scientific">Helianthus annuus</name>
    <name type="common">Common sunflower</name>
    <dbReference type="NCBI Taxonomy" id="4232"/>
    <lineage>
        <taxon>Eukaryota</taxon>
        <taxon>Viridiplantae</taxon>
        <taxon>Streptophyta</taxon>
        <taxon>Embryophyta</taxon>
        <taxon>Tracheophyta</taxon>
        <taxon>Spermatophyta</taxon>
        <taxon>Magnoliopsida</taxon>
        <taxon>eudicotyledons</taxon>
        <taxon>Gunneridae</taxon>
        <taxon>Pentapetalae</taxon>
        <taxon>asterids</taxon>
        <taxon>campanulids</taxon>
        <taxon>Asterales</taxon>
        <taxon>Asteraceae</taxon>
        <taxon>Asteroideae</taxon>
        <taxon>Heliantheae alliance</taxon>
        <taxon>Heliantheae</taxon>
        <taxon>Helianthus</taxon>
    </lineage>
</organism>
<feature type="repeat" description="PPR" evidence="3">
    <location>
        <begin position="258"/>
        <end position="288"/>
    </location>
</feature>
<evidence type="ECO:0000256" key="3">
    <source>
        <dbReference type="PROSITE-ProRule" id="PRU00708"/>
    </source>
</evidence>
<evidence type="ECO:0000256" key="1">
    <source>
        <dbReference type="ARBA" id="ARBA00007626"/>
    </source>
</evidence>
<dbReference type="PANTHER" id="PTHR46128:SF358">
    <property type="entry name" value="TETRATRICOPEPTIDE REPEAT (TPR)-LIKE SUPERFAMILY PROTEIN"/>
    <property type="match status" value="1"/>
</dbReference>
<feature type="repeat" description="PPR" evidence="3">
    <location>
        <begin position="434"/>
        <end position="462"/>
    </location>
</feature>
<accession>A0A251SX14</accession>
<dbReference type="Proteomes" id="UP000215914">
    <property type="component" value="Chromosome 13"/>
</dbReference>
<dbReference type="Pfam" id="PF13041">
    <property type="entry name" value="PPR_2"/>
    <property type="match status" value="4"/>
</dbReference>
<dbReference type="AlphaFoldDB" id="A0A251SX14"/>
<dbReference type="Pfam" id="PF01535">
    <property type="entry name" value="PPR"/>
    <property type="match status" value="1"/>
</dbReference>
<dbReference type="OMA" id="EGTHHEA"/>
<dbReference type="InterPro" id="IPR050872">
    <property type="entry name" value="PPR_P_subfamily"/>
</dbReference>
<evidence type="ECO:0000313" key="5">
    <source>
        <dbReference type="Proteomes" id="UP000215914"/>
    </source>
</evidence>
<dbReference type="Pfam" id="PF12854">
    <property type="entry name" value="PPR_1"/>
    <property type="match status" value="2"/>
</dbReference>
<dbReference type="NCBIfam" id="TIGR00756">
    <property type="entry name" value="PPR"/>
    <property type="match status" value="8"/>
</dbReference>
<dbReference type="InParanoid" id="A0A251SX14"/>
<reference evidence="5" key="1">
    <citation type="journal article" date="2017" name="Nature">
        <title>The sunflower genome provides insights into oil metabolism, flowering and Asterid evolution.</title>
        <authorList>
            <person name="Badouin H."/>
            <person name="Gouzy J."/>
            <person name="Grassa C.J."/>
            <person name="Murat F."/>
            <person name="Staton S.E."/>
            <person name="Cottret L."/>
            <person name="Lelandais-Briere C."/>
            <person name="Owens G.L."/>
            <person name="Carrere S."/>
            <person name="Mayjonade B."/>
            <person name="Legrand L."/>
            <person name="Gill N."/>
            <person name="Kane N.C."/>
            <person name="Bowers J.E."/>
            <person name="Hubner S."/>
            <person name="Bellec A."/>
            <person name="Berard A."/>
            <person name="Berges H."/>
            <person name="Blanchet N."/>
            <person name="Boniface M.C."/>
            <person name="Brunel D."/>
            <person name="Catrice O."/>
            <person name="Chaidir N."/>
            <person name="Claudel C."/>
            <person name="Donnadieu C."/>
            <person name="Faraut T."/>
            <person name="Fievet G."/>
            <person name="Helmstetter N."/>
            <person name="King M."/>
            <person name="Knapp S.J."/>
            <person name="Lai Z."/>
            <person name="Le Paslier M.C."/>
            <person name="Lippi Y."/>
            <person name="Lorenzon L."/>
            <person name="Mandel J.R."/>
            <person name="Marage G."/>
            <person name="Marchand G."/>
            <person name="Marquand E."/>
            <person name="Bret-Mestries E."/>
            <person name="Morien E."/>
            <person name="Nambeesan S."/>
            <person name="Nguyen T."/>
            <person name="Pegot-Espagnet P."/>
            <person name="Pouilly N."/>
            <person name="Raftis F."/>
            <person name="Sallet E."/>
            <person name="Schiex T."/>
            <person name="Thomas J."/>
            <person name="Vandecasteele C."/>
            <person name="Vares D."/>
            <person name="Vear F."/>
            <person name="Vautrin S."/>
            <person name="Crespi M."/>
            <person name="Mangin B."/>
            <person name="Burke J.M."/>
            <person name="Salse J."/>
            <person name="Munos S."/>
            <person name="Vincourt P."/>
            <person name="Rieseberg L.H."/>
            <person name="Langlade N.B."/>
        </authorList>
    </citation>
    <scope>NUCLEOTIDE SEQUENCE [LARGE SCALE GENOMIC DNA]</scope>
    <source>
        <strain evidence="5">cv. SF193</strain>
    </source>
</reference>
<dbReference type="InterPro" id="IPR002885">
    <property type="entry name" value="PPR_rpt"/>
</dbReference>
<protein>
    <submittedName>
        <fullName evidence="4">Putative pentatricopeptide repeat protein</fullName>
    </submittedName>
</protein>
<comment type="similarity">
    <text evidence="1">Belongs to the PPR family. P subfamily.</text>
</comment>
<feature type="repeat" description="PPR" evidence="3">
    <location>
        <begin position="364"/>
        <end position="398"/>
    </location>
</feature>
<feature type="repeat" description="PPR" evidence="3">
    <location>
        <begin position="329"/>
        <end position="363"/>
    </location>
</feature>
<dbReference type="PROSITE" id="PS51375">
    <property type="entry name" value="PPR"/>
    <property type="match status" value="8"/>
</dbReference>
<name>A0A251SX14_HELAN</name>
<dbReference type="InterPro" id="IPR011990">
    <property type="entry name" value="TPR-like_helical_dom_sf"/>
</dbReference>
<sequence length="462" mass="52219">MIISHLRAFIKFKGDSFLLPSQNPLSSSRFSPHAALLASLLHSNSFSNNGDRPLSRYQKVANLDDAFNLFDEMTQRRPLPSVVKFNQLLNAVAKMNHFSCSLDLFKQMCLIGVPVNEYSMSIAIKCCCQMSRTNDGFALLASCFRRAVVPNVYIFSTLLDGLVIEDRILEAENFFKKLIKQKLCEPDVVMYSTMIKGLCKFGNNDIAIGLLRLMDERGCKPNVVIYSTIIDSLCKDKLIEDAFKLFKEMVFAKGIQPDVITYNSLIHGLCNLCRWDEVSKLLKEMEEDLRISPDLHTFSILVDALCKEGRVDEAEAVIDIMVERRVVPDIVTYNTLIDGYCLRGEMTKARTLFDSLTSKGFVPNVVTYSSLLNGYCRSLKIEEAMHLFHEMTRKGLKPCIVTYSTMLQGLFRVGRCGAARKFFDEMQAQGLIPDECTYGIILDGFCNNHQVEEALSLFHLVA</sequence>
<evidence type="ECO:0000313" key="4">
    <source>
        <dbReference type="EMBL" id="OTG03093.1"/>
    </source>
</evidence>
<evidence type="ECO:0000256" key="2">
    <source>
        <dbReference type="ARBA" id="ARBA00022737"/>
    </source>
</evidence>
<feature type="repeat" description="PPR" evidence="3">
    <location>
        <begin position="294"/>
        <end position="328"/>
    </location>
</feature>
<feature type="repeat" description="PPR" evidence="3">
    <location>
        <begin position="187"/>
        <end position="221"/>
    </location>
</feature>
<keyword evidence="2" id="KW-0677">Repeat</keyword>
<proteinExistence type="inferred from homology"/>
<feature type="repeat" description="PPR" evidence="3">
    <location>
        <begin position="222"/>
        <end position="257"/>
    </location>
</feature>